<sequence length="327" mass="37883">MTDMFKKRAIVFLLTLSIIYSYLTLPNCCHAFSQIKSTRRHAASNEPYSHQLKSSSQIEDFERIQEVDKSWSLVSLRGKCSQGQEISKCFELKPPFQDLYMNEEEVESNKSPKDELELLFETKKRYFQFHQQNLCYLCANKDKIQNKNILELGAGVGLPSVVCRDVLGASSVVATDFWKESFDNENNDNNLDVNIPTHWHGENLKYNVQDSSKNAFVESLDWTNSDSTRNILEKFDIDVVIGSDLIYYEHVMHPLWNTLEILLERVDEVILFSPLIAKGKRQALPAFRDLLESKNKRGLYSISMDEFQMYGSDGSRFLKMSIERVER</sequence>
<dbReference type="InterPro" id="IPR029063">
    <property type="entry name" value="SAM-dependent_MTases_sf"/>
</dbReference>
<dbReference type="AlphaFoldDB" id="A0AAD3D0G9"/>
<dbReference type="InterPro" id="IPR019410">
    <property type="entry name" value="Methyltransf_16"/>
</dbReference>
<dbReference type="PANTHER" id="PTHR14614">
    <property type="entry name" value="HEPATOCELLULAR CARCINOMA-ASSOCIATED ANTIGEN"/>
    <property type="match status" value="1"/>
</dbReference>
<keyword evidence="2" id="KW-1185">Reference proteome</keyword>
<protein>
    <recommendedName>
        <fullName evidence="3">Calmodulin-lysine N-methyltransferase</fullName>
    </recommendedName>
</protein>
<dbReference type="Proteomes" id="UP001054902">
    <property type="component" value="Unassembled WGS sequence"/>
</dbReference>
<evidence type="ECO:0008006" key="3">
    <source>
        <dbReference type="Google" id="ProtNLM"/>
    </source>
</evidence>
<proteinExistence type="predicted"/>
<dbReference type="Pfam" id="PF10294">
    <property type="entry name" value="Methyltransf_16"/>
    <property type="match status" value="1"/>
</dbReference>
<dbReference type="EMBL" id="BLLK01000047">
    <property type="protein sequence ID" value="GFH55389.1"/>
    <property type="molecule type" value="Genomic_DNA"/>
</dbReference>
<name>A0AAD3D0G9_9STRA</name>
<evidence type="ECO:0000313" key="1">
    <source>
        <dbReference type="EMBL" id="GFH55389.1"/>
    </source>
</evidence>
<accession>A0AAD3D0G9</accession>
<organism evidence="1 2">
    <name type="scientific">Chaetoceros tenuissimus</name>
    <dbReference type="NCBI Taxonomy" id="426638"/>
    <lineage>
        <taxon>Eukaryota</taxon>
        <taxon>Sar</taxon>
        <taxon>Stramenopiles</taxon>
        <taxon>Ochrophyta</taxon>
        <taxon>Bacillariophyta</taxon>
        <taxon>Coscinodiscophyceae</taxon>
        <taxon>Chaetocerotophycidae</taxon>
        <taxon>Chaetocerotales</taxon>
        <taxon>Chaetocerotaceae</taxon>
        <taxon>Chaetoceros</taxon>
    </lineage>
</organism>
<dbReference type="PANTHER" id="PTHR14614:SF132">
    <property type="entry name" value="PROTEIN-LYSINE METHYLTRANSFERASE C42C1.13"/>
    <property type="match status" value="1"/>
</dbReference>
<dbReference type="Gene3D" id="3.40.50.150">
    <property type="entry name" value="Vaccinia Virus protein VP39"/>
    <property type="match status" value="1"/>
</dbReference>
<reference evidence="1 2" key="1">
    <citation type="journal article" date="2021" name="Sci. Rep.">
        <title>The genome of the diatom Chaetoceros tenuissimus carries an ancient integrated fragment of an extant virus.</title>
        <authorList>
            <person name="Hongo Y."/>
            <person name="Kimura K."/>
            <person name="Takaki Y."/>
            <person name="Yoshida Y."/>
            <person name="Baba S."/>
            <person name="Kobayashi G."/>
            <person name="Nagasaki K."/>
            <person name="Hano T."/>
            <person name="Tomaru Y."/>
        </authorList>
    </citation>
    <scope>NUCLEOTIDE SEQUENCE [LARGE SCALE GENOMIC DNA]</scope>
    <source>
        <strain evidence="1 2">NIES-3715</strain>
    </source>
</reference>
<gene>
    <name evidence="1" type="ORF">CTEN210_11865</name>
</gene>
<evidence type="ECO:0000313" key="2">
    <source>
        <dbReference type="Proteomes" id="UP001054902"/>
    </source>
</evidence>
<dbReference type="SUPFAM" id="SSF53335">
    <property type="entry name" value="S-adenosyl-L-methionine-dependent methyltransferases"/>
    <property type="match status" value="1"/>
</dbReference>
<comment type="caution">
    <text evidence="1">The sequence shown here is derived from an EMBL/GenBank/DDBJ whole genome shotgun (WGS) entry which is preliminary data.</text>
</comment>